<dbReference type="RefSeq" id="WP_029175805.1">
    <property type="nucleotide sequence ID" value="NZ_CEEW01000031.1"/>
</dbReference>
<proteinExistence type="predicted"/>
<dbReference type="AlphaFoldDB" id="A0A116LJ56"/>
<evidence type="ECO:0000313" key="5">
    <source>
        <dbReference type="Proteomes" id="UP000073434"/>
    </source>
</evidence>
<dbReference type="Pfam" id="PF01936">
    <property type="entry name" value="NYN"/>
    <property type="match status" value="1"/>
</dbReference>
<sequence length="303" mass="35176">MDLLLIDNSNIFIGLNRFGYRARIDYIKFVKEHTGNANQRKVLAGSTPPPNDSFWKTMENNGFEVYTYERTKSGEKGVDGKILVEGMEHISETKNPGDLIIMSGDLDMRSLIEKAYSRKWKIILWSWKDSINSEYVSGDLSWCVKEIHYLDDVADEVVYFNDGTYPKEYLGERELRLEREGQELRLNKAKQSAKNKIKSLQYITNQDDYLIKIDEIIDFEQISEVNNILNAAQIEDNKLKKVAEVEAAEQRCLQEERERQDKEAKKQARKEFWEKNWGYVAGGVTTVVGGIVWVVKEIKKNKK</sequence>
<feature type="coiled-coil region" evidence="1">
    <location>
        <begin position="231"/>
        <end position="270"/>
    </location>
</feature>
<protein>
    <submittedName>
        <fullName evidence="4">NYN domain</fullName>
    </submittedName>
</protein>
<dbReference type="GO" id="GO:0004540">
    <property type="term" value="F:RNA nuclease activity"/>
    <property type="evidence" value="ECO:0007669"/>
    <property type="project" value="InterPro"/>
</dbReference>
<dbReference type="InterPro" id="IPR021139">
    <property type="entry name" value="NYN"/>
</dbReference>
<accession>A0A116LJ56</accession>
<evidence type="ECO:0000256" key="1">
    <source>
        <dbReference type="SAM" id="Coils"/>
    </source>
</evidence>
<evidence type="ECO:0000259" key="3">
    <source>
        <dbReference type="Pfam" id="PF01936"/>
    </source>
</evidence>
<keyword evidence="2" id="KW-1133">Transmembrane helix</keyword>
<keyword evidence="2" id="KW-0472">Membrane</keyword>
<keyword evidence="2" id="KW-0812">Transmembrane</keyword>
<reference evidence="4 5" key="1">
    <citation type="submission" date="2016-02" db="EMBL/GenBank/DDBJ databases">
        <authorList>
            <consortium name="Pathogen Informatics"/>
        </authorList>
    </citation>
    <scope>NUCLEOTIDE SEQUENCE [LARGE SCALE GENOMIC DNA]</scope>
    <source>
        <strain evidence="4 5">LSS23</strain>
    </source>
</reference>
<dbReference type="Gene3D" id="3.40.50.1010">
    <property type="entry name" value="5'-nuclease"/>
    <property type="match status" value="1"/>
</dbReference>
<dbReference type="Proteomes" id="UP000073434">
    <property type="component" value="Unassembled WGS sequence"/>
</dbReference>
<evidence type="ECO:0000256" key="2">
    <source>
        <dbReference type="SAM" id="Phobius"/>
    </source>
</evidence>
<organism evidence="4 5">
    <name type="scientific">Streptococcus suis</name>
    <dbReference type="NCBI Taxonomy" id="1307"/>
    <lineage>
        <taxon>Bacteria</taxon>
        <taxon>Bacillati</taxon>
        <taxon>Bacillota</taxon>
        <taxon>Bacilli</taxon>
        <taxon>Lactobacillales</taxon>
        <taxon>Streptococcaceae</taxon>
        <taxon>Streptococcus</taxon>
    </lineage>
</organism>
<feature type="transmembrane region" description="Helical" evidence="2">
    <location>
        <begin position="277"/>
        <end position="295"/>
    </location>
</feature>
<keyword evidence="1" id="KW-0175">Coiled coil</keyword>
<dbReference type="EMBL" id="FIFW01000028">
    <property type="protein sequence ID" value="CYU95502.1"/>
    <property type="molecule type" value="Genomic_DNA"/>
</dbReference>
<name>A0A116LJ56_STRSU</name>
<gene>
    <name evidence="4" type="ORF">ERS132385_02014</name>
</gene>
<evidence type="ECO:0000313" key="4">
    <source>
        <dbReference type="EMBL" id="CYU95502.1"/>
    </source>
</evidence>
<feature type="domain" description="NYN" evidence="3">
    <location>
        <begin position="4"/>
        <end position="127"/>
    </location>
</feature>